<keyword evidence="5" id="KW-0234">DNA repair</keyword>
<dbReference type="PANTHER" id="PTHR30562:SF1">
    <property type="entry name" value="UVRABC SYSTEM PROTEIN C"/>
    <property type="match status" value="1"/>
</dbReference>
<dbReference type="SUPFAM" id="SSF82771">
    <property type="entry name" value="GIY-YIG endonuclease"/>
    <property type="match status" value="1"/>
</dbReference>
<evidence type="ECO:0000259" key="7">
    <source>
        <dbReference type="PROSITE" id="PS50165"/>
    </source>
</evidence>
<reference evidence="8 9" key="1">
    <citation type="journal article" date="2016" name="Nat. Commun.">
        <title>Thousands of microbial genomes shed light on interconnected biogeochemical processes in an aquifer system.</title>
        <authorList>
            <person name="Anantharaman K."/>
            <person name="Brown C.T."/>
            <person name="Hug L.A."/>
            <person name="Sharon I."/>
            <person name="Castelle C.J."/>
            <person name="Probst A.J."/>
            <person name="Thomas B.C."/>
            <person name="Singh A."/>
            <person name="Wilkins M.J."/>
            <person name="Karaoz U."/>
            <person name="Brodie E.L."/>
            <person name="Williams K.H."/>
            <person name="Hubbard S.S."/>
            <person name="Banfield J.F."/>
        </authorList>
    </citation>
    <scope>NUCLEOTIDE SEQUENCE [LARGE SCALE GENOMIC DNA]</scope>
</reference>
<gene>
    <name evidence="8" type="ORF">A2165_00060</name>
</gene>
<evidence type="ECO:0000256" key="2">
    <source>
        <dbReference type="ARBA" id="ARBA00022763"/>
    </source>
</evidence>
<dbReference type="CDD" id="cd10434">
    <property type="entry name" value="GIY-YIG_UvrC_Cho"/>
    <property type="match status" value="1"/>
</dbReference>
<organism evidence="8 9">
    <name type="scientific">Candidatus Curtissbacteria bacterium RBG_13_40_7</name>
    <dbReference type="NCBI Taxonomy" id="1797706"/>
    <lineage>
        <taxon>Bacteria</taxon>
        <taxon>Candidatus Curtissiibacteriota</taxon>
    </lineage>
</organism>
<evidence type="ECO:0000313" key="8">
    <source>
        <dbReference type="EMBL" id="OGD84334.1"/>
    </source>
</evidence>
<dbReference type="EMBL" id="MFAU01000024">
    <property type="protein sequence ID" value="OGD84334.1"/>
    <property type="molecule type" value="Genomic_DNA"/>
</dbReference>
<dbReference type="Gene3D" id="3.40.1440.10">
    <property type="entry name" value="GIY-YIG endonuclease"/>
    <property type="match status" value="1"/>
</dbReference>
<dbReference type="SUPFAM" id="SSF46600">
    <property type="entry name" value="C-terminal UvrC-binding domain of UvrB"/>
    <property type="match status" value="1"/>
</dbReference>
<dbReference type="InterPro" id="IPR035901">
    <property type="entry name" value="GIY-YIG_endonuc_sf"/>
</dbReference>
<evidence type="ECO:0000313" key="9">
    <source>
        <dbReference type="Proteomes" id="UP000179252"/>
    </source>
</evidence>
<dbReference type="PANTHER" id="PTHR30562">
    <property type="entry name" value="UVRC/OXIDOREDUCTASE"/>
    <property type="match status" value="1"/>
</dbReference>
<dbReference type="Gene3D" id="3.30.420.340">
    <property type="entry name" value="UvrC, RNAse H endonuclease domain"/>
    <property type="match status" value="1"/>
</dbReference>
<keyword evidence="3" id="KW-0228">DNA excision</keyword>
<accession>A0A1F5FXQ2</accession>
<dbReference type="InterPro" id="IPR001162">
    <property type="entry name" value="UvrC_RNase_H_dom"/>
</dbReference>
<evidence type="ECO:0000256" key="1">
    <source>
        <dbReference type="ARBA" id="ARBA00022490"/>
    </source>
</evidence>
<keyword evidence="2" id="KW-0227">DNA damage</keyword>
<evidence type="ECO:0008006" key="10">
    <source>
        <dbReference type="Google" id="ProtNLM"/>
    </source>
</evidence>
<name>A0A1F5FXQ2_9BACT</name>
<dbReference type="Pfam" id="PF08459">
    <property type="entry name" value="UvrC_RNaseH_dom"/>
    <property type="match status" value="1"/>
</dbReference>
<feature type="domain" description="GIY-YIG" evidence="6">
    <location>
        <begin position="15"/>
        <end position="93"/>
    </location>
</feature>
<dbReference type="InterPro" id="IPR000305">
    <property type="entry name" value="GIY-YIG_endonuc"/>
</dbReference>
<evidence type="ECO:0000259" key="6">
    <source>
        <dbReference type="PROSITE" id="PS50164"/>
    </source>
</evidence>
<proteinExistence type="predicted"/>
<keyword evidence="1" id="KW-0963">Cytoplasm</keyword>
<dbReference type="SMART" id="SM00465">
    <property type="entry name" value="GIYc"/>
    <property type="match status" value="1"/>
</dbReference>
<evidence type="ECO:0000256" key="5">
    <source>
        <dbReference type="ARBA" id="ARBA00023204"/>
    </source>
</evidence>
<dbReference type="GO" id="GO:0009380">
    <property type="term" value="C:excinuclease repair complex"/>
    <property type="evidence" value="ECO:0007669"/>
    <property type="project" value="TreeGrafter"/>
</dbReference>
<dbReference type="Proteomes" id="UP000179252">
    <property type="component" value="Unassembled WGS sequence"/>
</dbReference>
<dbReference type="InterPro" id="IPR047296">
    <property type="entry name" value="GIY-YIG_UvrC_Cho"/>
</dbReference>
<evidence type="ECO:0000256" key="3">
    <source>
        <dbReference type="ARBA" id="ARBA00022769"/>
    </source>
</evidence>
<sequence length="423" mass="49303">MISSDLEIQTKKLPDSAGVYIFYDKNGKILYVGKSVSIRKRVTSYFTDKQAGPKTNLLIQNIRKVNYIKAFSEFEALLLEADIIRRNQPFFNIQWKDDKSSLYIKIEGKPVPLITTIRKPHTPRGVFVKGPFPSAVKTREVLRLIRRIFPFCHHKNPKRPCLYVHLGLCPYPYSTEPGLKNYQNSIRKIKKLLMGQTKPLLRSLYMEMKIFSKKMEYEKAQAVKKQIENIEYLLRQYHAPQEFLSQPTLVEDLILAKLEDLKERLSLRNLPKRIECYDISNIAAKFATGSMSVFANGQPDKKNYRRFKIIYQKKPNDYEMIREVLKRRLKNKWPMADLIVIDGGKGHLNVALSELAKNKKYVPVIAIAKKLETIYAWNKIAPINLPKDSPSKQLVQALRDEAHRFAISYHRLLRSKYLLNSMQ</sequence>
<dbReference type="InterPro" id="IPR036876">
    <property type="entry name" value="UVR_dom_sf"/>
</dbReference>
<dbReference type="GO" id="GO:0009381">
    <property type="term" value="F:excinuclease ABC activity"/>
    <property type="evidence" value="ECO:0007669"/>
    <property type="project" value="InterPro"/>
</dbReference>
<dbReference type="Pfam" id="PF01541">
    <property type="entry name" value="GIY-YIG"/>
    <property type="match status" value="1"/>
</dbReference>
<dbReference type="FunFam" id="3.40.1440.10:FF:000001">
    <property type="entry name" value="UvrABC system protein C"/>
    <property type="match status" value="1"/>
</dbReference>
<evidence type="ECO:0000256" key="4">
    <source>
        <dbReference type="ARBA" id="ARBA00022881"/>
    </source>
</evidence>
<feature type="domain" description="UvrC family homology region profile" evidence="7">
    <location>
        <begin position="257"/>
        <end position="351"/>
    </location>
</feature>
<keyword evidence="4" id="KW-0267">Excision nuclease</keyword>
<dbReference type="PROSITE" id="PS50165">
    <property type="entry name" value="UVRC"/>
    <property type="match status" value="1"/>
</dbReference>
<dbReference type="InterPro" id="IPR050066">
    <property type="entry name" value="UvrABC_protein_C"/>
</dbReference>
<dbReference type="GO" id="GO:0006289">
    <property type="term" value="P:nucleotide-excision repair"/>
    <property type="evidence" value="ECO:0007669"/>
    <property type="project" value="InterPro"/>
</dbReference>
<comment type="caution">
    <text evidence="8">The sequence shown here is derived from an EMBL/GenBank/DDBJ whole genome shotgun (WGS) entry which is preliminary data.</text>
</comment>
<protein>
    <recommendedName>
        <fullName evidence="10">Excinuclease ABC subunit C</fullName>
    </recommendedName>
</protein>
<dbReference type="PROSITE" id="PS50164">
    <property type="entry name" value="GIY_YIG"/>
    <property type="match status" value="1"/>
</dbReference>
<dbReference type="AlphaFoldDB" id="A0A1F5FXQ2"/>
<dbReference type="InterPro" id="IPR038476">
    <property type="entry name" value="UvrC_RNase_H_dom_sf"/>
</dbReference>